<keyword evidence="2" id="KW-1185">Reference proteome</keyword>
<evidence type="ECO:0000313" key="1">
    <source>
        <dbReference type="EMBL" id="EHI69653.1"/>
    </source>
</evidence>
<dbReference type="Proteomes" id="UP000003330">
    <property type="component" value="Unassembled WGS sequence"/>
</dbReference>
<sequence>MYKSTIKGQGLYQTRTEGYGEAIDLFGTTDRGETPMSLMLIALSSCITMCV</sequence>
<organism evidence="1 2">
    <name type="scientific">Streptococcus ictaluri 707-05</name>
    <dbReference type="NCBI Taxonomy" id="764299"/>
    <lineage>
        <taxon>Bacteria</taxon>
        <taxon>Bacillati</taxon>
        <taxon>Bacillota</taxon>
        <taxon>Bacilli</taxon>
        <taxon>Lactobacillales</taxon>
        <taxon>Streptococcaceae</taxon>
        <taxon>Streptococcus</taxon>
    </lineage>
</organism>
<name>G5K3Y5_9STRE</name>
<accession>G5K3Y5</accession>
<dbReference type="RefSeq" id="WP_008089122.1">
    <property type="nucleotide sequence ID" value="NZ_AEUX02000006.1"/>
</dbReference>
<dbReference type="EMBL" id="AEUX02000006">
    <property type="protein sequence ID" value="EHI69653.1"/>
    <property type="molecule type" value="Genomic_DNA"/>
</dbReference>
<dbReference type="eggNOG" id="COG1765">
    <property type="taxonomic scope" value="Bacteria"/>
</dbReference>
<evidence type="ECO:0000313" key="2">
    <source>
        <dbReference type="Proteomes" id="UP000003330"/>
    </source>
</evidence>
<evidence type="ECO:0008006" key="3">
    <source>
        <dbReference type="Google" id="ProtNLM"/>
    </source>
</evidence>
<reference evidence="1 2" key="1">
    <citation type="journal article" date="2014" name="Int. J. Syst. Evol. Microbiol.">
        <title>Phylogenomics and the dynamic genome evolution of the genus Streptococcus.</title>
        <authorList>
            <consortium name="The Broad Institute Genome Sequencing Platform"/>
            <person name="Richards V.P."/>
            <person name="Palmer S.R."/>
            <person name="Pavinski Bitar P.D."/>
            <person name="Qin X."/>
            <person name="Weinstock G.M."/>
            <person name="Highlander S.K."/>
            <person name="Town C.D."/>
            <person name="Burne R.A."/>
            <person name="Stanhope M.J."/>
        </authorList>
    </citation>
    <scope>NUCLEOTIDE SEQUENCE [LARGE SCALE GENOMIC DNA]</scope>
    <source>
        <strain evidence="1 2">707-05</strain>
    </source>
</reference>
<dbReference type="SUPFAM" id="SSF82784">
    <property type="entry name" value="OsmC-like"/>
    <property type="match status" value="1"/>
</dbReference>
<dbReference type="InterPro" id="IPR036102">
    <property type="entry name" value="OsmC/Ohrsf"/>
</dbReference>
<protein>
    <recommendedName>
        <fullName evidence="3">OsmC-like domain protein</fullName>
    </recommendedName>
</protein>
<gene>
    <name evidence="1" type="ORF">STRIC_1509</name>
</gene>
<dbReference type="STRING" id="764299.STRIC_1509"/>
<proteinExistence type="predicted"/>
<comment type="caution">
    <text evidence="1">The sequence shown here is derived from an EMBL/GenBank/DDBJ whole genome shotgun (WGS) entry which is preliminary data.</text>
</comment>
<dbReference type="AlphaFoldDB" id="G5K3Y5"/>